<dbReference type="Proteomes" id="UP001231915">
    <property type="component" value="Unassembled WGS sequence"/>
</dbReference>
<protein>
    <submittedName>
        <fullName evidence="1">Uncharacterized protein</fullName>
    </submittedName>
</protein>
<evidence type="ECO:0000313" key="1">
    <source>
        <dbReference type="EMBL" id="MDK2597110.1"/>
    </source>
</evidence>
<gene>
    <name evidence="1" type="ORF">QNM18_18830</name>
</gene>
<sequence length="50" mass="5262">MKFTIKKKCIKNLSDNQAISAQKTVLVAGGAFKSPDNGFSAGQDVTCKTA</sequence>
<evidence type="ECO:0000313" key="2">
    <source>
        <dbReference type="Proteomes" id="UP001231915"/>
    </source>
</evidence>
<comment type="caution">
    <text evidence="1">The sequence shown here is derived from an EMBL/GenBank/DDBJ whole genome shotgun (WGS) entry which is preliminary data.</text>
</comment>
<reference evidence="1 2" key="1">
    <citation type="submission" date="2023-05" db="EMBL/GenBank/DDBJ databases">
        <title>Pseudoalteromonas ardens sp. nov., Pseudoalteromonas obscura sp. nov., and Pseudoalteromonas umbrosa sp. nov., isolated from the coral Montipora capitata.</title>
        <authorList>
            <person name="Thomas E.M."/>
            <person name="Smith E.M."/>
            <person name="Papke E."/>
            <person name="Shlafstein M.D."/>
            <person name="Oline D.K."/>
            <person name="Videau P."/>
            <person name="Saw J.H."/>
            <person name="Strangman W.K."/>
            <person name="Ushijima B."/>
        </authorList>
    </citation>
    <scope>NUCLEOTIDE SEQUENCE [LARGE SCALE GENOMIC DNA]</scope>
    <source>
        <strain evidence="1 2">P94</strain>
    </source>
</reference>
<accession>A0ABT7EQ60</accession>
<organism evidence="1 2">
    <name type="scientific">Pseudoalteromonas obscura</name>
    <dbReference type="NCBI Taxonomy" id="3048491"/>
    <lineage>
        <taxon>Bacteria</taxon>
        <taxon>Pseudomonadati</taxon>
        <taxon>Pseudomonadota</taxon>
        <taxon>Gammaproteobacteria</taxon>
        <taxon>Alteromonadales</taxon>
        <taxon>Pseudoalteromonadaceae</taxon>
        <taxon>Pseudoalteromonas</taxon>
    </lineage>
</organism>
<dbReference type="RefSeq" id="WP_284138125.1">
    <property type="nucleotide sequence ID" value="NZ_JASJUT010000009.1"/>
</dbReference>
<proteinExistence type="predicted"/>
<dbReference type="EMBL" id="JASJUT010000009">
    <property type="protein sequence ID" value="MDK2597110.1"/>
    <property type="molecule type" value="Genomic_DNA"/>
</dbReference>
<keyword evidence="2" id="KW-1185">Reference proteome</keyword>
<name>A0ABT7EQ60_9GAMM</name>